<feature type="transmembrane region" description="Helical" evidence="5">
    <location>
        <begin position="235"/>
        <end position="253"/>
    </location>
</feature>
<dbReference type="InterPro" id="IPR001750">
    <property type="entry name" value="ND/Mrp_TM"/>
</dbReference>
<dbReference type="PANTHER" id="PTHR42829:SF2">
    <property type="entry name" value="NADH-UBIQUINONE OXIDOREDUCTASE CHAIN 5"/>
    <property type="match status" value="1"/>
</dbReference>
<evidence type="ECO:0000256" key="3">
    <source>
        <dbReference type="ARBA" id="ARBA00022989"/>
    </source>
</evidence>
<sequence>VTELLTLAASTAPGLPLGITEGGTWLLRNAWLIPLLPALSFVGILFFGKRMPRGGSELGIALVGIAFVLSLLTAAAWIDHRDNFEGEEVHRAVAVAEHGDDHVEAHAEAHGHPSLGVHNTVTWFEMNDVAFTVGTLVDGPAVMMLVVVTLVSLLVHVYSTEYVAGDRRYTHFFAFLSLFSASMLLLVVSENTLQLLVSWELVGVCSFVLIGHWWEEKPNSDAALKAFLTNRVGDMGLIVGVTILFFTVGSALPGQFGSFSIAETNALAGAGQLSHTALLVASCCLMAAVMSKSGQFLLHTWLPDAMAGPTPVSALIHAATMVVAGVFMIA</sequence>
<proteinExistence type="predicted"/>
<name>A0A381TZU3_9ZZZZ</name>
<comment type="subcellular location">
    <subcellularLocation>
        <location evidence="1">Membrane</location>
        <topology evidence="1">Multi-pass membrane protein</topology>
    </subcellularLocation>
</comment>
<dbReference type="EMBL" id="UINC01005467">
    <property type="protein sequence ID" value="SVA21516.1"/>
    <property type="molecule type" value="Genomic_DNA"/>
</dbReference>
<feature type="domain" description="NADH-Ubiquinone oxidoreductase (complex I) chain 5 N-terminal" evidence="7">
    <location>
        <begin position="123"/>
        <end position="173"/>
    </location>
</feature>
<dbReference type="Pfam" id="PF00662">
    <property type="entry name" value="Proton_antipo_N"/>
    <property type="match status" value="1"/>
</dbReference>
<evidence type="ECO:0000259" key="6">
    <source>
        <dbReference type="Pfam" id="PF00361"/>
    </source>
</evidence>
<dbReference type="GO" id="GO:0016020">
    <property type="term" value="C:membrane"/>
    <property type="evidence" value="ECO:0007669"/>
    <property type="project" value="UniProtKB-SubCell"/>
</dbReference>
<feature type="transmembrane region" description="Helical" evidence="5">
    <location>
        <begin position="312"/>
        <end position="329"/>
    </location>
</feature>
<keyword evidence="4 5" id="KW-0472">Membrane</keyword>
<evidence type="ECO:0000259" key="7">
    <source>
        <dbReference type="Pfam" id="PF00662"/>
    </source>
</evidence>
<dbReference type="PRINTS" id="PR01434">
    <property type="entry name" value="NADHDHGNASE5"/>
</dbReference>
<feature type="non-terminal residue" evidence="8">
    <location>
        <position position="1"/>
    </location>
</feature>
<keyword evidence="2 5" id="KW-0812">Transmembrane</keyword>
<evidence type="ECO:0000256" key="2">
    <source>
        <dbReference type="ARBA" id="ARBA00022692"/>
    </source>
</evidence>
<evidence type="ECO:0000256" key="4">
    <source>
        <dbReference type="ARBA" id="ARBA00023136"/>
    </source>
</evidence>
<feature type="transmembrane region" description="Helical" evidence="5">
    <location>
        <begin position="60"/>
        <end position="78"/>
    </location>
</feature>
<reference evidence="8" key="1">
    <citation type="submission" date="2018-05" db="EMBL/GenBank/DDBJ databases">
        <authorList>
            <person name="Lanie J.A."/>
            <person name="Ng W.-L."/>
            <person name="Kazmierczak K.M."/>
            <person name="Andrzejewski T.M."/>
            <person name="Davidsen T.M."/>
            <person name="Wayne K.J."/>
            <person name="Tettelin H."/>
            <person name="Glass J.I."/>
            <person name="Rusch D."/>
            <person name="Podicherti R."/>
            <person name="Tsui H.-C.T."/>
            <person name="Winkler M.E."/>
        </authorList>
    </citation>
    <scope>NUCLEOTIDE SEQUENCE</scope>
</reference>
<accession>A0A381TZU3</accession>
<feature type="transmembrane region" description="Helical" evidence="5">
    <location>
        <begin position="30"/>
        <end position="48"/>
    </location>
</feature>
<feature type="transmembrane region" description="Helical" evidence="5">
    <location>
        <begin position="141"/>
        <end position="159"/>
    </location>
</feature>
<gene>
    <name evidence="8" type="ORF">METZ01_LOCUS74370</name>
</gene>
<protein>
    <recommendedName>
        <fullName evidence="9">NADH-Ubiquinone oxidoreductase (complex I) chain 5 N-terminal domain-containing protein</fullName>
    </recommendedName>
</protein>
<dbReference type="GO" id="GO:0003954">
    <property type="term" value="F:NADH dehydrogenase activity"/>
    <property type="evidence" value="ECO:0007669"/>
    <property type="project" value="TreeGrafter"/>
</dbReference>
<feature type="transmembrane region" description="Helical" evidence="5">
    <location>
        <begin position="195"/>
        <end position="214"/>
    </location>
</feature>
<evidence type="ECO:0000256" key="1">
    <source>
        <dbReference type="ARBA" id="ARBA00004141"/>
    </source>
</evidence>
<evidence type="ECO:0008006" key="9">
    <source>
        <dbReference type="Google" id="ProtNLM"/>
    </source>
</evidence>
<dbReference type="GO" id="GO:0015990">
    <property type="term" value="P:electron transport coupled proton transport"/>
    <property type="evidence" value="ECO:0007669"/>
    <property type="project" value="TreeGrafter"/>
</dbReference>
<feature type="non-terminal residue" evidence="8">
    <location>
        <position position="330"/>
    </location>
</feature>
<feature type="transmembrane region" description="Helical" evidence="5">
    <location>
        <begin position="171"/>
        <end position="189"/>
    </location>
</feature>
<dbReference type="Pfam" id="PF00361">
    <property type="entry name" value="Proton_antipo_M"/>
    <property type="match status" value="1"/>
</dbReference>
<keyword evidence="3 5" id="KW-1133">Transmembrane helix</keyword>
<evidence type="ECO:0000313" key="8">
    <source>
        <dbReference type="EMBL" id="SVA21516.1"/>
    </source>
</evidence>
<feature type="domain" description="NADH:quinone oxidoreductase/Mrp antiporter transmembrane" evidence="6">
    <location>
        <begin position="189"/>
        <end position="330"/>
    </location>
</feature>
<organism evidence="8">
    <name type="scientific">marine metagenome</name>
    <dbReference type="NCBI Taxonomy" id="408172"/>
    <lineage>
        <taxon>unclassified sequences</taxon>
        <taxon>metagenomes</taxon>
        <taxon>ecological metagenomes</taxon>
    </lineage>
</organism>
<dbReference type="GO" id="GO:0042773">
    <property type="term" value="P:ATP synthesis coupled electron transport"/>
    <property type="evidence" value="ECO:0007669"/>
    <property type="project" value="InterPro"/>
</dbReference>
<dbReference type="PANTHER" id="PTHR42829">
    <property type="entry name" value="NADH-UBIQUINONE OXIDOREDUCTASE CHAIN 5"/>
    <property type="match status" value="1"/>
</dbReference>
<evidence type="ECO:0000256" key="5">
    <source>
        <dbReference type="SAM" id="Phobius"/>
    </source>
</evidence>
<dbReference type="GO" id="GO:0008137">
    <property type="term" value="F:NADH dehydrogenase (ubiquinone) activity"/>
    <property type="evidence" value="ECO:0007669"/>
    <property type="project" value="InterPro"/>
</dbReference>
<dbReference type="InterPro" id="IPR003945">
    <property type="entry name" value="NU5C-like"/>
</dbReference>
<dbReference type="AlphaFoldDB" id="A0A381TZU3"/>
<dbReference type="InterPro" id="IPR001516">
    <property type="entry name" value="Proton_antipo_N"/>
</dbReference>